<accession>F2UDE0</accession>
<feature type="region of interest" description="Disordered" evidence="1">
    <location>
        <begin position="313"/>
        <end position="364"/>
    </location>
</feature>
<dbReference type="AlphaFoldDB" id="F2UDE0"/>
<dbReference type="InParanoid" id="F2UDE0"/>
<dbReference type="InterPro" id="IPR029033">
    <property type="entry name" value="His_PPase_superfam"/>
</dbReference>
<sequence>MASLIPPHIQLVDVVEDHHHGEDSLPDDVKQGGHKVVYFVRHGQSEANVASDNNHPDFRDAPLTRIGHEQAMGLQSAVKKWGVQTVYCSPLTRAIQTACIAFAEEKCPIYAWPVITEFYPDMPECQGRNRQDLKSCLMLSALSRFDDVRLDGVADNWWHIAGDRVGRLRTFFNWLSVCPETRIAIVCHWGFINETLNVEARSPLSLQIRNCCSIRTIWSTTATLPSPTLAHLTMRRTYGVVALPSSGGASPLAQQLFTQLQNFVSRLAAHPKLSNLSCLRYHRLPFIHLASLGHIPNLTQVSQAKDVLRRELRRRPAASTHAADAGTETATTAGTTVNTNTTTTTSSSSSSGEAGHARGEARGEDVHARRFHLMQGDEMPEYVCSTDDEDTADRVRVLYRVHNDTLSRIAAAVVAFVQANVVAADGDDDDGDSPAAPRRKAVESEPDDDCVVDWCARHGASRLVVVDDTAASDDFFRPQGSVDLSMVMASAHDLPLVSTLLHGPDTPQEVEAAAGVSFSALMAEILKHMEWELCLVSLTGNAIHTEGVFAL</sequence>
<dbReference type="GO" id="GO:0016791">
    <property type="term" value="F:phosphatase activity"/>
    <property type="evidence" value="ECO:0007669"/>
    <property type="project" value="TreeGrafter"/>
</dbReference>
<evidence type="ECO:0000256" key="1">
    <source>
        <dbReference type="SAM" id="MobiDB-lite"/>
    </source>
</evidence>
<evidence type="ECO:0008006" key="4">
    <source>
        <dbReference type="Google" id="ProtNLM"/>
    </source>
</evidence>
<dbReference type="SUPFAM" id="SSF53254">
    <property type="entry name" value="Phosphoglycerate mutase-like"/>
    <property type="match status" value="1"/>
</dbReference>
<organism evidence="3">
    <name type="scientific">Salpingoeca rosetta (strain ATCC 50818 / BSB-021)</name>
    <dbReference type="NCBI Taxonomy" id="946362"/>
    <lineage>
        <taxon>Eukaryota</taxon>
        <taxon>Choanoflagellata</taxon>
        <taxon>Craspedida</taxon>
        <taxon>Salpingoecidae</taxon>
        <taxon>Salpingoeca</taxon>
    </lineage>
</organism>
<dbReference type="RefSeq" id="XP_004992892.1">
    <property type="nucleotide sequence ID" value="XM_004992835.1"/>
</dbReference>
<dbReference type="Gene3D" id="3.40.50.1240">
    <property type="entry name" value="Phosphoglycerate mutase-like"/>
    <property type="match status" value="1"/>
</dbReference>
<dbReference type="InterPro" id="IPR013078">
    <property type="entry name" value="His_Pase_superF_clade-1"/>
</dbReference>
<dbReference type="InterPro" id="IPR050275">
    <property type="entry name" value="PGM_Phosphatase"/>
</dbReference>
<proteinExistence type="predicted"/>
<dbReference type="KEGG" id="sre:PTSG_05999"/>
<dbReference type="CDD" id="cd07067">
    <property type="entry name" value="HP_PGM_like"/>
    <property type="match status" value="1"/>
</dbReference>
<dbReference type="OrthoDB" id="496981at2759"/>
<reference evidence="2" key="1">
    <citation type="submission" date="2009-08" db="EMBL/GenBank/DDBJ databases">
        <title>Annotation of Salpingoeca rosetta.</title>
        <authorList>
            <consortium name="The Broad Institute Genome Sequencing Platform"/>
            <person name="Russ C."/>
            <person name="Cuomo C."/>
            <person name="Burger G."/>
            <person name="Gray M.W."/>
            <person name="Holland P.W.H."/>
            <person name="King N."/>
            <person name="Lang F.B.F."/>
            <person name="Roger A.J."/>
            <person name="Ruiz-Trillo I."/>
            <person name="Young S.K."/>
            <person name="Zeng Q."/>
            <person name="Gargeya S."/>
            <person name="Alvarado L."/>
            <person name="Berlin A."/>
            <person name="Chapman S.B."/>
            <person name="Chen Z."/>
            <person name="Freedman E."/>
            <person name="Gellesch M."/>
            <person name="Goldberg J."/>
            <person name="Griggs A."/>
            <person name="Gujja S."/>
            <person name="Heilman E."/>
            <person name="Heiman D."/>
            <person name="Howarth C."/>
            <person name="Mehta T."/>
            <person name="Neiman D."/>
            <person name="Pearson M."/>
            <person name="Roberts A."/>
            <person name="Saif S."/>
            <person name="Shea T."/>
            <person name="Shenoy N."/>
            <person name="Sisk P."/>
            <person name="Stolte C."/>
            <person name="Sykes S."/>
            <person name="White J."/>
            <person name="Yandava C."/>
            <person name="Haas B."/>
            <person name="Nusbaum C."/>
            <person name="Birren B."/>
        </authorList>
    </citation>
    <scope>NUCLEOTIDE SEQUENCE [LARGE SCALE GENOMIC DNA]</scope>
    <source>
        <strain evidence="2">ATCC 50818</strain>
    </source>
</reference>
<name>F2UDE0_SALR5</name>
<gene>
    <name evidence="2" type="ORF">PTSG_05999</name>
</gene>
<keyword evidence="3" id="KW-1185">Reference proteome</keyword>
<evidence type="ECO:0000313" key="3">
    <source>
        <dbReference type="Proteomes" id="UP000007799"/>
    </source>
</evidence>
<dbReference type="SMART" id="SM00855">
    <property type="entry name" value="PGAM"/>
    <property type="match status" value="1"/>
</dbReference>
<feature type="compositionally biased region" description="Low complexity" evidence="1">
    <location>
        <begin position="320"/>
        <end position="354"/>
    </location>
</feature>
<dbReference type="eggNOG" id="KOG4754">
    <property type="taxonomic scope" value="Eukaryota"/>
</dbReference>
<dbReference type="GeneID" id="16073465"/>
<dbReference type="PANTHER" id="PTHR48100">
    <property type="entry name" value="BROAD-SPECIFICITY PHOSPHATASE YOR283W-RELATED"/>
    <property type="match status" value="1"/>
</dbReference>
<dbReference type="Proteomes" id="UP000007799">
    <property type="component" value="Unassembled WGS sequence"/>
</dbReference>
<dbReference type="GO" id="GO:0005737">
    <property type="term" value="C:cytoplasm"/>
    <property type="evidence" value="ECO:0007669"/>
    <property type="project" value="TreeGrafter"/>
</dbReference>
<dbReference type="Pfam" id="PF00300">
    <property type="entry name" value="His_Phos_1"/>
    <property type="match status" value="1"/>
</dbReference>
<dbReference type="PANTHER" id="PTHR48100:SF1">
    <property type="entry name" value="HISTIDINE PHOSPHATASE FAMILY PROTEIN-RELATED"/>
    <property type="match status" value="1"/>
</dbReference>
<evidence type="ECO:0000313" key="2">
    <source>
        <dbReference type="EMBL" id="EGD74635.1"/>
    </source>
</evidence>
<feature type="compositionally biased region" description="Basic and acidic residues" evidence="1">
    <location>
        <begin position="355"/>
        <end position="364"/>
    </location>
</feature>
<feature type="region of interest" description="Disordered" evidence="1">
    <location>
        <begin position="424"/>
        <end position="444"/>
    </location>
</feature>
<protein>
    <recommendedName>
        <fullName evidence="4">Phosphoglycerate mutase</fullName>
    </recommendedName>
</protein>
<dbReference type="EMBL" id="GL832969">
    <property type="protein sequence ID" value="EGD74635.1"/>
    <property type="molecule type" value="Genomic_DNA"/>
</dbReference>